<dbReference type="InterPro" id="IPR000757">
    <property type="entry name" value="Beta-glucanase-like"/>
</dbReference>
<evidence type="ECO:0000256" key="1">
    <source>
        <dbReference type="ARBA" id="ARBA00006865"/>
    </source>
</evidence>
<evidence type="ECO:0000313" key="6">
    <source>
        <dbReference type="EMBL" id="MDP5275994.1"/>
    </source>
</evidence>
<dbReference type="Proteomes" id="UP001231941">
    <property type="component" value="Unassembled WGS sequence"/>
</dbReference>
<dbReference type="CDD" id="cd08023">
    <property type="entry name" value="GH16_laminarinase_like"/>
    <property type="match status" value="1"/>
</dbReference>
<dbReference type="Pfam" id="PF02018">
    <property type="entry name" value="CBM_4_9"/>
    <property type="match status" value="3"/>
</dbReference>
<dbReference type="InterPro" id="IPR003305">
    <property type="entry name" value="CenC_carb-bd"/>
</dbReference>
<protein>
    <submittedName>
        <fullName evidence="6">Carbohydrate binding domain-containing protein</fullName>
    </submittedName>
</protein>
<evidence type="ECO:0000256" key="3">
    <source>
        <dbReference type="SAM" id="SignalP"/>
    </source>
</evidence>
<dbReference type="Pfam" id="PF00395">
    <property type="entry name" value="SLH"/>
    <property type="match status" value="1"/>
</dbReference>
<evidence type="ECO:0000259" key="4">
    <source>
        <dbReference type="PROSITE" id="PS51272"/>
    </source>
</evidence>
<organism evidence="6 7">
    <name type="scientific">Chengkuizengella axinellae</name>
    <dbReference type="NCBI Taxonomy" id="3064388"/>
    <lineage>
        <taxon>Bacteria</taxon>
        <taxon>Bacillati</taxon>
        <taxon>Bacillota</taxon>
        <taxon>Bacilli</taxon>
        <taxon>Bacillales</taxon>
        <taxon>Paenibacillaceae</taxon>
        <taxon>Chengkuizengella</taxon>
    </lineage>
</organism>
<dbReference type="PROSITE" id="PS51272">
    <property type="entry name" value="SLH"/>
    <property type="match status" value="1"/>
</dbReference>
<dbReference type="InterPro" id="IPR008979">
    <property type="entry name" value="Galactose-bd-like_sf"/>
</dbReference>
<dbReference type="Pfam" id="PF00722">
    <property type="entry name" value="Glyco_hydro_16"/>
    <property type="match status" value="1"/>
</dbReference>
<gene>
    <name evidence="6" type="ORF">Q5Y73_17990</name>
</gene>
<dbReference type="InterPro" id="IPR013320">
    <property type="entry name" value="ConA-like_dom_sf"/>
</dbReference>
<comment type="caution">
    <text evidence="6">The sequence shown here is derived from an EMBL/GenBank/DDBJ whole genome shotgun (WGS) entry which is preliminary data.</text>
</comment>
<feature type="chain" id="PRO_5046748166" evidence="3">
    <location>
        <begin position="29"/>
        <end position="930"/>
    </location>
</feature>
<dbReference type="RefSeq" id="WP_305993303.1">
    <property type="nucleotide sequence ID" value="NZ_JAVAMP010000011.1"/>
</dbReference>
<comment type="similarity">
    <text evidence="1">Belongs to the glycosyl hydrolase 16 family.</text>
</comment>
<evidence type="ECO:0000259" key="5">
    <source>
        <dbReference type="PROSITE" id="PS51762"/>
    </source>
</evidence>
<keyword evidence="2" id="KW-0378">Hydrolase</keyword>
<keyword evidence="3" id="KW-0732">Signal</keyword>
<dbReference type="PANTHER" id="PTHR10963:SF55">
    <property type="entry name" value="GLYCOSIDE HYDROLASE FAMILY 16 PROTEIN"/>
    <property type="match status" value="1"/>
</dbReference>
<dbReference type="PANTHER" id="PTHR10963">
    <property type="entry name" value="GLYCOSYL HYDROLASE-RELATED"/>
    <property type="match status" value="1"/>
</dbReference>
<dbReference type="Gene3D" id="2.60.120.200">
    <property type="match status" value="1"/>
</dbReference>
<dbReference type="EMBL" id="JAVAMP010000011">
    <property type="protein sequence ID" value="MDP5275994.1"/>
    <property type="molecule type" value="Genomic_DNA"/>
</dbReference>
<feature type="domain" description="SLH" evidence="4">
    <location>
        <begin position="25"/>
        <end position="88"/>
    </location>
</feature>
<dbReference type="InterPro" id="IPR050546">
    <property type="entry name" value="Glycosyl_Hydrlase_16"/>
</dbReference>
<keyword evidence="7" id="KW-1185">Reference proteome</keyword>
<feature type="domain" description="GH16" evidence="5">
    <location>
        <begin position="193"/>
        <end position="443"/>
    </location>
</feature>
<dbReference type="InterPro" id="IPR001119">
    <property type="entry name" value="SLH_dom"/>
</dbReference>
<feature type="signal peptide" evidence="3">
    <location>
        <begin position="1"/>
        <end position="28"/>
    </location>
</feature>
<evidence type="ECO:0000313" key="7">
    <source>
        <dbReference type="Proteomes" id="UP001231941"/>
    </source>
</evidence>
<dbReference type="Gene3D" id="2.60.120.260">
    <property type="entry name" value="Galactose-binding domain-like"/>
    <property type="match status" value="3"/>
</dbReference>
<sequence>MVKNMKSSRTWAIILSLCLLFTSVPALAAFNDVADHEAYEAIKRLNDSGIINGYPNGDFKPDQPITKVEVIIIANRILGITDEAEVTYKDVQESDWYYNEVAKAAGYLPVSEDGLLHPLETITFAEVESLLAPLLNTVSITEVIDTSDSSKLVTRADAAVIFDAMMNFDFEKEELLNRTNTEADEDLVEEWQLTWSDEFDGDEIDRTKWTFEIGNGADYGNPGWGNGELEYYTDEAQNAFIEDGNLVIKAIKEENPREEAGKEFYYTSSKLTTNDLFSQAHGKIEVRALVPEGKGIWPAIWTLGQNFDEVGWPQTGEIDIMELAGHTPDKISGTLHGPLSSGTGITSDYHLSEGKFSDDFHVYAVEWDEDEIEFYVDDVLYHIVNKDEVVYNFGEEEWVYDLPQYLILNLAVGGSFSGEPDESTEFPSEMKVDYVRVYEDVDPAIVENEVINTEFESGELRRPEEASSLDGFLNGTFDSAVEPWVTFAHFDADVNITSDNGEAKVAIQKEGEIFWSIQFTQGEFEVKKGQSYTLEFDARSNVDRKLMVVVDNVVYTRYLDDTVDLSQTNETFKFTFDVPEDDNVTVKFLMGKLDGEELIGQHDIFLDNVKFTATGEAVDVGAEVEEAVDANQSAFISNGTFDSSVEGWESFVMTPDQAEISVVDGEAKFAIQDEGDMFFTISLNQGTFEAVEGQEYVVRFDARSTVDRKMQVIVDNVSYERYLDQVVDVTSANTPYELTFTMPKNDDVNLKFFAGKMDGEEKLGQAHDIYLDNVEVVLKEESSALISNGTFDSSVEGWEPFVMTPDQAEISAVDGEAKIAVQDEGDMFFTISLNQGTFKAVEGQEYTVQFDARSTVDRKFQVIVDNVDYTRYLDQTVDLTSTNTSYELTFTLPVSDNVNLKFFAGKLDGTEKIGQAHDIFIDNVVVTEKE</sequence>
<dbReference type="SUPFAM" id="SSF49785">
    <property type="entry name" value="Galactose-binding domain-like"/>
    <property type="match status" value="3"/>
</dbReference>
<dbReference type="SUPFAM" id="SSF49899">
    <property type="entry name" value="Concanavalin A-like lectins/glucanases"/>
    <property type="match status" value="1"/>
</dbReference>
<name>A0ABT9J2Z6_9BACL</name>
<reference evidence="6 7" key="1">
    <citation type="submission" date="2023-08" db="EMBL/GenBank/DDBJ databases">
        <authorList>
            <person name="Park J.-S."/>
        </authorList>
    </citation>
    <scope>NUCLEOTIDE SEQUENCE [LARGE SCALE GENOMIC DNA]</scope>
    <source>
        <strain evidence="6 7">2205SS18-9</strain>
    </source>
</reference>
<dbReference type="PROSITE" id="PS51762">
    <property type="entry name" value="GH16_2"/>
    <property type="match status" value="1"/>
</dbReference>
<proteinExistence type="inferred from homology"/>
<accession>A0ABT9J2Z6</accession>
<evidence type="ECO:0000256" key="2">
    <source>
        <dbReference type="ARBA" id="ARBA00022801"/>
    </source>
</evidence>